<keyword evidence="3" id="KW-1185">Reference proteome</keyword>
<dbReference type="InterPro" id="IPR008984">
    <property type="entry name" value="SMAD_FHA_dom_sf"/>
</dbReference>
<dbReference type="PROSITE" id="PS50006">
    <property type="entry name" value="FHA_DOMAIN"/>
    <property type="match status" value="1"/>
</dbReference>
<feature type="domain" description="FHA" evidence="1">
    <location>
        <begin position="25"/>
        <end position="74"/>
    </location>
</feature>
<evidence type="ECO:0000313" key="2">
    <source>
        <dbReference type="EMBL" id="TWT61196.1"/>
    </source>
</evidence>
<dbReference type="Pfam" id="PF00498">
    <property type="entry name" value="FHA"/>
    <property type="match status" value="1"/>
</dbReference>
<dbReference type="EMBL" id="SJPG01000001">
    <property type="protein sequence ID" value="TWT61196.1"/>
    <property type="molecule type" value="Genomic_DNA"/>
</dbReference>
<gene>
    <name evidence="2" type="primary">fhaA_2</name>
    <name evidence="2" type="ORF">Pan54_19310</name>
</gene>
<dbReference type="InterPro" id="IPR050923">
    <property type="entry name" value="Cell_Proc_Reg/RNA_Proc"/>
</dbReference>
<comment type="caution">
    <text evidence="2">The sequence shown here is derived from an EMBL/GenBank/DDBJ whole genome shotgun (WGS) entry which is preliminary data.</text>
</comment>
<evidence type="ECO:0000313" key="3">
    <source>
        <dbReference type="Proteomes" id="UP000316095"/>
    </source>
</evidence>
<dbReference type="InterPro" id="IPR000253">
    <property type="entry name" value="FHA_dom"/>
</dbReference>
<proteinExistence type="predicted"/>
<accession>A0A5C5XDL5</accession>
<dbReference type="OrthoDB" id="9816434at2"/>
<protein>
    <submittedName>
        <fullName evidence="2">FHA domain-containing protein FhaA</fullName>
    </submittedName>
</protein>
<reference evidence="2 3" key="1">
    <citation type="submission" date="2019-02" db="EMBL/GenBank/DDBJ databases">
        <title>Deep-cultivation of Planctomycetes and their phenomic and genomic characterization uncovers novel biology.</title>
        <authorList>
            <person name="Wiegand S."/>
            <person name="Jogler M."/>
            <person name="Boedeker C."/>
            <person name="Pinto D."/>
            <person name="Vollmers J."/>
            <person name="Rivas-Marin E."/>
            <person name="Kohn T."/>
            <person name="Peeters S.H."/>
            <person name="Heuer A."/>
            <person name="Rast P."/>
            <person name="Oberbeckmann S."/>
            <person name="Bunk B."/>
            <person name="Jeske O."/>
            <person name="Meyerdierks A."/>
            <person name="Storesund J.E."/>
            <person name="Kallscheuer N."/>
            <person name="Luecker S."/>
            <person name="Lage O.M."/>
            <person name="Pohl T."/>
            <person name="Merkel B.J."/>
            <person name="Hornburger P."/>
            <person name="Mueller R.-W."/>
            <person name="Bruemmer F."/>
            <person name="Labrenz M."/>
            <person name="Spormann A.M."/>
            <person name="Op Den Camp H."/>
            <person name="Overmann J."/>
            <person name="Amann R."/>
            <person name="Jetten M.S.M."/>
            <person name="Mascher T."/>
            <person name="Medema M.H."/>
            <person name="Devos D.P."/>
            <person name="Kaster A.-K."/>
            <person name="Ovreas L."/>
            <person name="Rohde M."/>
            <person name="Galperin M.Y."/>
            <person name="Jogler C."/>
        </authorList>
    </citation>
    <scope>NUCLEOTIDE SEQUENCE [LARGE SCALE GENOMIC DNA]</scope>
    <source>
        <strain evidence="2 3">Pan54</strain>
    </source>
</reference>
<sequence length="249" mass="27533">MARISLQVIQGLERGQVHSGIRVPITIGREEDNAIQLNDERISRCHVKIQQDSDRIILTDLQSTNGTRVNGLPVQMTVLRPGDLITIGRCVLLFGSQEEIAEHCNELHKKSLESHRLIDTGNTLSGIDVVDSGSQHGASNMDTIGLFDDHGHPAAAFPGGCPPIPQMESLHSRSELADLLAYLHARMLQILESRGLNDNNVDENTMEGSQGPVSAQPMDYARIPWDRWNQLLELEVELAKTLKKISEPD</sequence>
<dbReference type="Gene3D" id="2.60.200.20">
    <property type="match status" value="1"/>
</dbReference>
<dbReference type="PANTHER" id="PTHR23308">
    <property type="entry name" value="NUCLEAR INHIBITOR OF PROTEIN PHOSPHATASE-1"/>
    <property type="match status" value="1"/>
</dbReference>
<dbReference type="AlphaFoldDB" id="A0A5C5XDL5"/>
<dbReference type="SUPFAM" id="SSF49879">
    <property type="entry name" value="SMAD/FHA domain"/>
    <property type="match status" value="1"/>
</dbReference>
<organism evidence="2 3">
    <name type="scientific">Rubinisphaera italica</name>
    <dbReference type="NCBI Taxonomy" id="2527969"/>
    <lineage>
        <taxon>Bacteria</taxon>
        <taxon>Pseudomonadati</taxon>
        <taxon>Planctomycetota</taxon>
        <taxon>Planctomycetia</taxon>
        <taxon>Planctomycetales</taxon>
        <taxon>Planctomycetaceae</taxon>
        <taxon>Rubinisphaera</taxon>
    </lineage>
</organism>
<name>A0A5C5XDL5_9PLAN</name>
<evidence type="ECO:0000259" key="1">
    <source>
        <dbReference type="PROSITE" id="PS50006"/>
    </source>
</evidence>
<dbReference type="SMART" id="SM00240">
    <property type="entry name" value="FHA"/>
    <property type="match status" value="1"/>
</dbReference>
<dbReference type="CDD" id="cd00060">
    <property type="entry name" value="FHA"/>
    <property type="match status" value="1"/>
</dbReference>
<dbReference type="RefSeq" id="WP_146503218.1">
    <property type="nucleotide sequence ID" value="NZ_SJPG01000001.1"/>
</dbReference>
<dbReference type="Proteomes" id="UP000316095">
    <property type="component" value="Unassembled WGS sequence"/>
</dbReference>